<dbReference type="AlphaFoldDB" id="A0AAN8NP42"/>
<gene>
    <name evidence="2" type="ORF">RUM43_008828</name>
</gene>
<name>A0AAN8NP42_POLSC</name>
<evidence type="ECO:0000313" key="3">
    <source>
        <dbReference type="Proteomes" id="UP001372834"/>
    </source>
</evidence>
<accession>A0AAN8NP42</accession>
<dbReference type="EMBL" id="JAWJWE010000038">
    <property type="protein sequence ID" value="KAK6622976.1"/>
    <property type="molecule type" value="Genomic_DNA"/>
</dbReference>
<evidence type="ECO:0000313" key="2">
    <source>
        <dbReference type="EMBL" id="KAK6622976.1"/>
    </source>
</evidence>
<organism evidence="2 3">
    <name type="scientific">Polyplax serrata</name>
    <name type="common">Common mouse louse</name>
    <dbReference type="NCBI Taxonomy" id="468196"/>
    <lineage>
        <taxon>Eukaryota</taxon>
        <taxon>Metazoa</taxon>
        <taxon>Ecdysozoa</taxon>
        <taxon>Arthropoda</taxon>
        <taxon>Hexapoda</taxon>
        <taxon>Insecta</taxon>
        <taxon>Pterygota</taxon>
        <taxon>Neoptera</taxon>
        <taxon>Paraneoptera</taxon>
        <taxon>Psocodea</taxon>
        <taxon>Troctomorpha</taxon>
        <taxon>Phthiraptera</taxon>
        <taxon>Anoplura</taxon>
        <taxon>Polyplacidae</taxon>
        <taxon>Polyplax</taxon>
    </lineage>
</organism>
<reference evidence="2 3" key="1">
    <citation type="submission" date="2023-10" db="EMBL/GenBank/DDBJ databases">
        <title>Genomes of two closely related lineages of the louse Polyplax serrata with different host specificities.</title>
        <authorList>
            <person name="Martinu J."/>
            <person name="Tarabai H."/>
            <person name="Stefka J."/>
            <person name="Hypsa V."/>
        </authorList>
    </citation>
    <scope>NUCLEOTIDE SEQUENCE [LARGE SCALE GENOMIC DNA]</scope>
    <source>
        <strain evidence="2">HR10_N</strain>
    </source>
</reference>
<feature type="region of interest" description="Disordered" evidence="1">
    <location>
        <begin position="1"/>
        <end position="30"/>
    </location>
</feature>
<evidence type="ECO:0000256" key="1">
    <source>
        <dbReference type="SAM" id="MobiDB-lite"/>
    </source>
</evidence>
<dbReference type="Proteomes" id="UP001372834">
    <property type="component" value="Unassembled WGS sequence"/>
</dbReference>
<comment type="caution">
    <text evidence="2">The sequence shown here is derived from an EMBL/GenBank/DDBJ whole genome shotgun (WGS) entry which is preliminary data.</text>
</comment>
<sequence length="92" mass="10204">MTNAPAPKRRVSQDGNSGVEETETASLVPPDGGWGWMVVFASFMIHIVNPMQIKLTLFSTTSAQDVAGRRREQLLRSEIDVTPKKLPTESYQ</sequence>
<proteinExistence type="predicted"/>
<protein>
    <submittedName>
        <fullName evidence="2">Uncharacterized protein</fullName>
    </submittedName>
</protein>